<dbReference type="InterPro" id="IPR006311">
    <property type="entry name" value="TAT_signal"/>
</dbReference>
<dbReference type="HOGENOM" id="CLU_004617_2_2_5"/>
<dbReference type="Pfam" id="PF21307">
    <property type="entry name" value="Glyco_hydro_95_C"/>
    <property type="match status" value="1"/>
</dbReference>
<dbReference type="PANTHER" id="PTHR31084">
    <property type="entry name" value="ALPHA-L-FUCOSIDASE 2"/>
    <property type="match status" value="1"/>
</dbReference>
<feature type="domain" description="Glycosyl hydrolase family 95 catalytic" evidence="4">
    <location>
        <begin position="321"/>
        <end position="733"/>
    </location>
</feature>
<evidence type="ECO:0000259" key="3">
    <source>
        <dbReference type="Pfam" id="PF21307"/>
    </source>
</evidence>
<dbReference type="RefSeq" id="WP_011446053.1">
    <property type="nucleotide sequence ID" value="NC_007794.1"/>
</dbReference>
<organism evidence="5 6">
    <name type="scientific">Novosphingobium aromaticivorans (strain ATCC 700278 / DSM 12444 / CCUG 56034 / CIP 105152 / NBRC 16084 / F199)</name>
    <dbReference type="NCBI Taxonomy" id="279238"/>
    <lineage>
        <taxon>Bacteria</taxon>
        <taxon>Pseudomonadati</taxon>
        <taxon>Pseudomonadota</taxon>
        <taxon>Alphaproteobacteria</taxon>
        <taxon>Sphingomonadales</taxon>
        <taxon>Sphingomonadaceae</taxon>
        <taxon>Novosphingobium</taxon>
    </lineage>
</organism>
<evidence type="ECO:0000256" key="1">
    <source>
        <dbReference type="SAM" id="SignalP"/>
    </source>
</evidence>
<feature type="domain" description="Alpha fucosidase A-like C-terminal" evidence="3">
    <location>
        <begin position="735"/>
        <end position="796"/>
    </location>
</feature>
<feature type="domain" description="Glycosyl hydrolase family 95 N-terminal" evidence="2">
    <location>
        <begin position="46"/>
        <end position="292"/>
    </location>
</feature>
<dbReference type="PIRSF" id="PIRSF007663">
    <property type="entry name" value="UCP007663"/>
    <property type="match status" value="1"/>
</dbReference>
<dbReference type="Pfam" id="PF22124">
    <property type="entry name" value="Glyco_hydro_95_cat"/>
    <property type="match status" value="1"/>
</dbReference>
<keyword evidence="6" id="KW-1185">Reference proteome</keyword>
<evidence type="ECO:0000313" key="5">
    <source>
        <dbReference type="EMBL" id="ABD26847.1"/>
    </source>
</evidence>
<name>Q2G5M6_NOVAD</name>
<reference evidence="6" key="1">
    <citation type="submission" date="2006-01" db="EMBL/GenBank/DDBJ databases">
        <title>Complete sequence of Novosphingobium aromaticivorans DSM 12444.</title>
        <authorList>
            <consortium name="US DOE Joint Genome Institute"/>
            <person name="Copeland A."/>
            <person name="Lucas S."/>
            <person name="Lapidus A."/>
            <person name="Barry K."/>
            <person name="Detter J.C."/>
            <person name="Glavina T."/>
            <person name="Hammon N."/>
            <person name="Israni S."/>
            <person name="Pitluck S."/>
            <person name="Chain P."/>
            <person name="Malfatti S."/>
            <person name="Shin M."/>
            <person name="Vergez L."/>
            <person name="Schmutz J."/>
            <person name="Larimer F."/>
            <person name="Land M."/>
            <person name="Kyrpides N."/>
            <person name="Ivanova N."/>
            <person name="Fredrickson J."/>
            <person name="Balkwill D."/>
            <person name="Romine M.F."/>
            <person name="Richardson P."/>
        </authorList>
    </citation>
    <scope>NUCLEOTIDE SEQUENCE [LARGE SCALE GENOMIC DNA]</scope>
    <source>
        <strain evidence="6">ATCC 700278 / DSM 12444 / CCUG 56034 / CIP 105152 / NBRC 16084 / F199</strain>
    </source>
</reference>
<dbReference type="PANTHER" id="PTHR31084:SF0">
    <property type="entry name" value="ALPHA-L-FUCOSIDASE 2"/>
    <property type="match status" value="1"/>
</dbReference>
<dbReference type="STRING" id="279238.Saro_2411"/>
<dbReference type="GO" id="GO:0005975">
    <property type="term" value="P:carbohydrate metabolic process"/>
    <property type="evidence" value="ECO:0007669"/>
    <property type="project" value="InterPro"/>
</dbReference>
<dbReference type="Pfam" id="PF14498">
    <property type="entry name" value="Glyco_hyd_65N_2"/>
    <property type="match status" value="1"/>
</dbReference>
<evidence type="ECO:0000259" key="2">
    <source>
        <dbReference type="Pfam" id="PF14498"/>
    </source>
</evidence>
<dbReference type="InterPro" id="IPR012341">
    <property type="entry name" value="6hp_glycosidase-like_sf"/>
</dbReference>
<dbReference type="AlphaFoldDB" id="Q2G5M6"/>
<dbReference type="InterPro" id="IPR016518">
    <property type="entry name" value="Alpha-L-fucosidase"/>
</dbReference>
<dbReference type="KEGG" id="nar:Saro_2411"/>
<evidence type="ECO:0000259" key="4">
    <source>
        <dbReference type="Pfam" id="PF22124"/>
    </source>
</evidence>
<dbReference type="GO" id="GO:0004560">
    <property type="term" value="F:alpha-L-fucosidase activity"/>
    <property type="evidence" value="ECO:0007669"/>
    <property type="project" value="InterPro"/>
</dbReference>
<dbReference type="InterPro" id="IPR008928">
    <property type="entry name" value="6-hairpin_glycosidase_sf"/>
</dbReference>
<dbReference type="Gene3D" id="1.50.10.10">
    <property type="match status" value="1"/>
</dbReference>
<gene>
    <name evidence="5" type="ordered locus">Saro_2411</name>
</gene>
<evidence type="ECO:0000313" key="6">
    <source>
        <dbReference type="Proteomes" id="UP000009134"/>
    </source>
</evidence>
<dbReference type="InterPro" id="IPR027414">
    <property type="entry name" value="GH95_N_dom"/>
</dbReference>
<proteinExistence type="predicted"/>
<dbReference type="Proteomes" id="UP000009134">
    <property type="component" value="Chromosome"/>
</dbReference>
<feature type="chain" id="PRO_5004207743" evidence="1">
    <location>
        <begin position="29"/>
        <end position="824"/>
    </location>
</feature>
<protein>
    <submittedName>
        <fullName evidence="5">Twin-arginine translocation pathway signal</fullName>
    </submittedName>
</protein>
<keyword evidence="1" id="KW-0732">Signal</keyword>
<dbReference type="InterPro" id="IPR054363">
    <property type="entry name" value="GH95_cat"/>
</dbReference>
<dbReference type="SUPFAM" id="SSF48208">
    <property type="entry name" value="Six-hairpin glycosidases"/>
    <property type="match status" value="1"/>
</dbReference>
<accession>Q2G5M6</accession>
<dbReference type="PROSITE" id="PS51318">
    <property type="entry name" value="TAT"/>
    <property type="match status" value="1"/>
</dbReference>
<dbReference type="InterPro" id="IPR049053">
    <property type="entry name" value="AFCA-like_C"/>
</dbReference>
<dbReference type="eggNOG" id="COG1554">
    <property type="taxonomic scope" value="Bacteria"/>
</dbReference>
<dbReference type="CAZy" id="GH95">
    <property type="family name" value="Glycoside Hydrolase Family 95"/>
</dbReference>
<dbReference type="EMBL" id="CP000248">
    <property type="protein sequence ID" value="ABD26847.1"/>
    <property type="molecule type" value="Genomic_DNA"/>
</dbReference>
<sequence>MTPTGLHRREVLSLLGTTACTIAASAHASAPAGALSPSPADPHHRLVFDSPAREWIEALPVGNGRLGAMMHGLLDGERLSLNEDTLWSGQPSVGGAAADGLLEQMRDLIFAGDYPGADRLARRMQGHFSEAYLPLADLHVDLDQAGPARAIRRTLDLREATAGVEIDRDGGIERRTLFVSAPAQLVVFRIEREGAARFGASVRLDCQLRSSIRAVSPRRLVLAGKAPTVCEPDYRNVPDPVRYSDRAGYGMAFAAIAEIDTDGSVRKGEGALRVENAGWLEIRLAAATGYRGPHVLPDLDPGAVEALAAAPLRRARGKPHTRLLADHRRDHRALYERSALALGGGDTARRHDGLPTDARRAADPGDPALAALLYNYGRYLLIASSRPGTRPANLQGIWNAQLRAPWSCNYTTNINVPMNYWMAETANLADCHRPLVDFAEALARNGGDTARDYYRMPGWCLHHNTDLWAMSNPVGAGEGDPNWANWPMGAPWIAQHLWEHYRFSGDLAFLRDRAWPVMRGAADFCVGWLVRDPASGQLTTAPSISPENLFVTADGRTAAISAGCTMDIAMIRELFGNCIAAAAVLGEDAAFAKVLRNLSEELPPYRIGRHGQLQEWSVDFAEQDPGHRTVSHLYPIFPGGDITPRRSPRLAAAAARSLDRREAHGGSSTGWSRAWATAIRARLGDGKACGEALERFLADHVARSLLGTHPFHPHPVFQIDANLGIAAAIAECLVQSHEDRIELFPALPPRWREGAVKGLRTRHGATVDLEWTPAGATVLLHARRGGTVTVGLPPSLRPSSGAAVAQVDLRVGRDRTARLALIAV</sequence>
<feature type="signal peptide" evidence="1">
    <location>
        <begin position="1"/>
        <end position="28"/>
    </location>
</feature>